<feature type="compositionally biased region" description="Basic residues" evidence="1">
    <location>
        <begin position="166"/>
        <end position="175"/>
    </location>
</feature>
<sequence length="241" mass="27734">MSRKRTARASKAEFEQKIIEEVKKRPFLYKKQHPDHKNALIVANAWKRIFEELGENSFTASGPECADMWSSLWSQFLGFKRRVAGSTGKAGGKRPTFRHEFAMREFDDKEYEENTMSNVSDLNDDEEPETSEVEVVFNNNGEIQVSTTPSPTSGDESSSNQSFFKGRTHEKSKQKRMMTDFEQEMVNMLKTTEPEKDEFELFGNTIAAKLRKISARDESSASHLQFGIFDLIYTTEKDLLR</sequence>
<evidence type="ECO:0000256" key="1">
    <source>
        <dbReference type="SAM" id="MobiDB-lite"/>
    </source>
</evidence>
<organism evidence="3 4">
    <name type="scientific">Allacma fusca</name>
    <dbReference type="NCBI Taxonomy" id="39272"/>
    <lineage>
        <taxon>Eukaryota</taxon>
        <taxon>Metazoa</taxon>
        <taxon>Ecdysozoa</taxon>
        <taxon>Arthropoda</taxon>
        <taxon>Hexapoda</taxon>
        <taxon>Collembola</taxon>
        <taxon>Symphypleona</taxon>
        <taxon>Sminthuridae</taxon>
        <taxon>Allacma</taxon>
    </lineage>
</organism>
<dbReference type="Proteomes" id="UP000708208">
    <property type="component" value="Unassembled WGS sequence"/>
</dbReference>
<feature type="compositionally biased region" description="Polar residues" evidence="1">
    <location>
        <begin position="140"/>
        <end position="163"/>
    </location>
</feature>
<accession>A0A8J2KGW1</accession>
<dbReference type="PANTHER" id="PTHR12243">
    <property type="entry name" value="MADF DOMAIN TRANSCRIPTION FACTOR"/>
    <property type="match status" value="1"/>
</dbReference>
<dbReference type="Pfam" id="PF10545">
    <property type="entry name" value="MADF_DNA_bdg"/>
    <property type="match status" value="1"/>
</dbReference>
<keyword evidence="4" id="KW-1185">Reference proteome</keyword>
<dbReference type="GO" id="GO:0005667">
    <property type="term" value="C:transcription regulator complex"/>
    <property type="evidence" value="ECO:0007669"/>
    <property type="project" value="TreeGrafter"/>
</dbReference>
<dbReference type="AlphaFoldDB" id="A0A8J2KGW1"/>
<reference evidence="3" key="1">
    <citation type="submission" date="2021-06" db="EMBL/GenBank/DDBJ databases">
        <authorList>
            <person name="Hodson N. C."/>
            <person name="Mongue J. A."/>
            <person name="Jaron S. K."/>
        </authorList>
    </citation>
    <scope>NUCLEOTIDE SEQUENCE</scope>
</reference>
<dbReference type="InterPro" id="IPR006578">
    <property type="entry name" value="MADF-dom"/>
</dbReference>
<dbReference type="InterPro" id="IPR039353">
    <property type="entry name" value="TF_Adf1"/>
</dbReference>
<dbReference type="SMART" id="SM00595">
    <property type="entry name" value="MADF"/>
    <property type="match status" value="1"/>
</dbReference>
<dbReference type="GO" id="GO:0005634">
    <property type="term" value="C:nucleus"/>
    <property type="evidence" value="ECO:0007669"/>
    <property type="project" value="TreeGrafter"/>
</dbReference>
<proteinExistence type="predicted"/>
<evidence type="ECO:0000313" key="3">
    <source>
        <dbReference type="EMBL" id="CAG7726055.1"/>
    </source>
</evidence>
<dbReference type="PROSITE" id="PS51029">
    <property type="entry name" value="MADF"/>
    <property type="match status" value="1"/>
</dbReference>
<comment type="caution">
    <text evidence="3">The sequence shown here is derived from an EMBL/GenBank/DDBJ whole genome shotgun (WGS) entry which is preliminary data.</text>
</comment>
<name>A0A8J2KGW1_9HEXA</name>
<dbReference type="GO" id="GO:0006357">
    <property type="term" value="P:regulation of transcription by RNA polymerase II"/>
    <property type="evidence" value="ECO:0007669"/>
    <property type="project" value="TreeGrafter"/>
</dbReference>
<evidence type="ECO:0000259" key="2">
    <source>
        <dbReference type="PROSITE" id="PS51029"/>
    </source>
</evidence>
<feature type="region of interest" description="Disordered" evidence="1">
    <location>
        <begin position="140"/>
        <end position="175"/>
    </location>
</feature>
<dbReference type="EMBL" id="CAJVCH010130100">
    <property type="protein sequence ID" value="CAG7726055.1"/>
    <property type="molecule type" value="Genomic_DNA"/>
</dbReference>
<protein>
    <recommendedName>
        <fullName evidence="2">MADF domain-containing protein</fullName>
    </recommendedName>
</protein>
<dbReference type="PANTHER" id="PTHR12243:SF67">
    <property type="entry name" value="COREPRESSOR OF PANGOLIN, ISOFORM A-RELATED"/>
    <property type="match status" value="1"/>
</dbReference>
<feature type="domain" description="MADF" evidence="2">
    <location>
        <begin position="17"/>
        <end position="112"/>
    </location>
</feature>
<gene>
    <name evidence="3" type="ORF">AFUS01_LOCUS14986</name>
</gene>
<dbReference type="OrthoDB" id="6147983at2759"/>
<evidence type="ECO:0000313" key="4">
    <source>
        <dbReference type="Proteomes" id="UP000708208"/>
    </source>
</evidence>